<dbReference type="SUPFAM" id="SSF55073">
    <property type="entry name" value="Nucleotide cyclase"/>
    <property type="match status" value="1"/>
</dbReference>
<organism evidence="7 8">
    <name type="scientific">Salinisphaera hydrothermalis (strain C41B8)</name>
    <dbReference type="NCBI Taxonomy" id="1304275"/>
    <lineage>
        <taxon>Bacteria</taxon>
        <taxon>Pseudomonadati</taxon>
        <taxon>Pseudomonadota</taxon>
        <taxon>Gammaproteobacteria</taxon>
        <taxon>Salinisphaerales</taxon>
        <taxon>Salinisphaeraceae</taxon>
        <taxon>Salinisphaera</taxon>
    </lineage>
</organism>
<proteinExistence type="predicted"/>
<dbReference type="eggNOG" id="COG3706">
    <property type="taxonomic scope" value="Bacteria"/>
</dbReference>
<dbReference type="Proteomes" id="UP000028302">
    <property type="component" value="Unassembled WGS sequence"/>
</dbReference>
<evidence type="ECO:0000256" key="1">
    <source>
        <dbReference type="ARBA" id="ARBA00001946"/>
    </source>
</evidence>
<feature type="domain" description="GGDEF" evidence="6">
    <location>
        <begin position="125"/>
        <end position="260"/>
    </location>
</feature>
<evidence type="ECO:0000256" key="5">
    <source>
        <dbReference type="SAM" id="Phobius"/>
    </source>
</evidence>
<dbReference type="Pfam" id="PF00990">
    <property type="entry name" value="GGDEF"/>
    <property type="match status" value="1"/>
</dbReference>
<dbReference type="InterPro" id="IPR000160">
    <property type="entry name" value="GGDEF_dom"/>
</dbReference>
<feature type="region of interest" description="Disordered" evidence="4">
    <location>
        <begin position="257"/>
        <end position="291"/>
    </location>
</feature>
<reference evidence="7 8" key="1">
    <citation type="submission" date="2013-03" db="EMBL/GenBank/DDBJ databases">
        <title>Salinisphaera hydrothermalis C41B8 Genome Sequencing.</title>
        <authorList>
            <person name="Li C."/>
            <person name="Lai Q."/>
            <person name="Shao Z."/>
        </authorList>
    </citation>
    <scope>NUCLEOTIDE SEQUENCE [LARGE SCALE GENOMIC DNA]</scope>
    <source>
        <strain evidence="7 8">C41B8</strain>
    </source>
</reference>
<evidence type="ECO:0000313" key="7">
    <source>
        <dbReference type="EMBL" id="KEZ76763.1"/>
    </source>
</evidence>
<protein>
    <recommendedName>
        <fullName evidence="2">diguanylate cyclase</fullName>
        <ecNumber evidence="2">2.7.7.65</ecNumber>
    </recommendedName>
</protein>
<dbReference type="InterPro" id="IPR050469">
    <property type="entry name" value="Diguanylate_Cyclase"/>
</dbReference>
<evidence type="ECO:0000259" key="6">
    <source>
        <dbReference type="PROSITE" id="PS50887"/>
    </source>
</evidence>
<keyword evidence="5" id="KW-0812">Transmembrane</keyword>
<evidence type="ECO:0000313" key="8">
    <source>
        <dbReference type="Proteomes" id="UP000028302"/>
    </source>
</evidence>
<dbReference type="InterPro" id="IPR043128">
    <property type="entry name" value="Rev_trsase/Diguanyl_cyclase"/>
</dbReference>
<dbReference type="Gene3D" id="3.30.70.270">
    <property type="match status" value="1"/>
</dbReference>
<name>A0A084IJ79_SALHC</name>
<evidence type="ECO:0000256" key="2">
    <source>
        <dbReference type="ARBA" id="ARBA00012528"/>
    </source>
</evidence>
<dbReference type="STRING" id="1304275.C41B8_13545"/>
<feature type="compositionally biased region" description="Polar residues" evidence="4">
    <location>
        <begin position="281"/>
        <end position="291"/>
    </location>
</feature>
<evidence type="ECO:0000256" key="3">
    <source>
        <dbReference type="ARBA" id="ARBA00034247"/>
    </source>
</evidence>
<dbReference type="PANTHER" id="PTHR45138:SF9">
    <property type="entry name" value="DIGUANYLATE CYCLASE DGCM-RELATED"/>
    <property type="match status" value="1"/>
</dbReference>
<gene>
    <name evidence="7" type="ORF">C41B8_13545</name>
</gene>
<dbReference type="SMART" id="SM00267">
    <property type="entry name" value="GGDEF"/>
    <property type="match status" value="1"/>
</dbReference>
<evidence type="ECO:0000256" key="4">
    <source>
        <dbReference type="SAM" id="MobiDB-lite"/>
    </source>
</evidence>
<comment type="cofactor">
    <cofactor evidence="1">
        <name>Mg(2+)</name>
        <dbReference type="ChEBI" id="CHEBI:18420"/>
    </cofactor>
</comment>
<dbReference type="EC" id="2.7.7.65" evidence="2"/>
<dbReference type="NCBIfam" id="TIGR00254">
    <property type="entry name" value="GGDEF"/>
    <property type="match status" value="1"/>
</dbReference>
<dbReference type="CDD" id="cd01949">
    <property type="entry name" value="GGDEF"/>
    <property type="match status" value="1"/>
</dbReference>
<feature type="transmembrane region" description="Helical" evidence="5">
    <location>
        <begin position="63"/>
        <end position="88"/>
    </location>
</feature>
<dbReference type="GO" id="GO:0052621">
    <property type="term" value="F:diguanylate cyclase activity"/>
    <property type="evidence" value="ECO:0007669"/>
    <property type="project" value="UniProtKB-EC"/>
</dbReference>
<comment type="caution">
    <text evidence="7">The sequence shown here is derived from an EMBL/GenBank/DDBJ whole genome shotgun (WGS) entry which is preliminary data.</text>
</comment>
<dbReference type="PROSITE" id="PS50887">
    <property type="entry name" value="GGDEF"/>
    <property type="match status" value="1"/>
</dbReference>
<keyword evidence="8" id="KW-1185">Reference proteome</keyword>
<dbReference type="PANTHER" id="PTHR45138">
    <property type="entry name" value="REGULATORY COMPONENTS OF SENSORY TRANSDUCTION SYSTEM"/>
    <property type="match status" value="1"/>
</dbReference>
<sequence>MQEFDTRTAPLTIKSGPEVGWLRRLVRRAGVWWGTLLFVAVGIVTSFAITGTAMAVAGLPDMMIGYVCALICSVTLVPLMAGSLLSLIRRLDEAESQLYHLARTDELTGLPNRRALIEAGLRCSGPRAVLMIDVDYFKRINDTYGHQIGDLVLYEVAGRLASQFARAGLLCRFGGEEFTVLLNDTDRQSAHDLAERARRNMAETPLQVADLPALHVTVSIGIAVTSVDHSLATDKLIDAADREVYRAKHKGRNCVCLADTTADPPGSDESPPYCSEDGASEGQNTAVSGAA</sequence>
<dbReference type="EMBL" id="APNK01000023">
    <property type="protein sequence ID" value="KEZ76763.1"/>
    <property type="molecule type" value="Genomic_DNA"/>
</dbReference>
<dbReference type="RefSeq" id="WP_051883518.1">
    <property type="nucleotide sequence ID" value="NZ_APNK01000023.1"/>
</dbReference>
<keyword evidence="5" id="KW-1133">Transmembrane helix</keyword>
<dbReference type="FunFam" id="3.30.70.270:FF:000001">
    <property type="entry name" value="Diguanylate cyclase domain protein"/>
    <property type="match status" value="1"/>
</dbReference>
<keyword evidence="5" id="KW-0472">Membrane</keyword>
<comment type="catalytic activity">
    <reaction evidence="3">
        <text>2 GTP = 3',3'-c-di-GMP + 2 diphosphate</text>
        <dbReference type="Rhea" id="RHEA:24898"/>
        <dbReference type="ChEBI" id="CHEBI:33019"/>
        <dbReference type="ChEBI" id="CHEBI:37565"/>
        <dbReference type="ChEBI" id="CHEBI:58805"/>
        <dbReference type="EC" id="2.7.7.65"/>
    </reaction>
</comment>
<dbReference type="InterPro" id="IPR029787">
    <property type="entry name" value="Nucleotide_cyclase"/>
</dbReference>
<feature type="transmembrane region" description="Helical" evidence="5">
    <location>
        <begin position="31"/>
        <end position="57"/>
    </location>
</feature>
<dbReference type="AlphaFoldDB" id="A0A084IJ79"/>
<accession>A0A084IJ79</accession>